<reference evidence="1" key="2">
    <citation type="submission" date="2020-11" db="EMBL/GenBank/DDBJ databases">
        <authorList>
            <person name="McCartney M.A."/>
            <person name="Auch B."/>
            <person name="Kono T."/>
            <person name="Mallez S."/>
            <person name="Becker A."/>
            <person name="Gohl D.M."/>
            <person name="Silverstein K.A.T."/>
            <person name="Koren S."/>
            <person name="Bechman K.B."/>
            <person name="Herman A."/>
            <person name="Abrahante J.E."/>
            <person name="Garbe J."/>
        </authorList>
    </citation>
    <scope>NUCLEOTIDE SEQUENCE</scope>
    <source>
        <strain evidence="1">Duluth1</strain>
        <tissue evidence="1">Whole animal</tissue>
    </source>
</reference>
<dbReference type="Proteomes" id="UP000828390">
    <property type="component" value="Unassembled WGS sequence"/>
</dbReference>
<reference evidence="1" key="1">
    <citation type="journal article" date="2019" name="bioRxiv">
        <title>The Genome of the Zebra Mussel, Dreissena polymorpha: A Resource for Invasive Species Research.</title>
        <authorList>
            <person name="McCartney M.A."/>
            <person name="Auch B."/>
            <person name="Kono T."/>
            <person name="Mallez S."/>
            <person name="Zhang Y."/>
            <person name="Obille A."/>
            <person name="Becker A."/>
            <person name="Abrahante J.E."/>
            <person name="Garbe J."/>
            <person name="Badalamenti J.P."/>
            <person name="Herman A."/>
            <person name="Mangelson H."/>
            <person name="Liachko I."/>
            <person name="Sullivan S."/>
            <person name="Sone E.D."/>
            <person name="Koren S."/>
            <person name="Silverstein K.A.T."/>
            <person name="Beckman K.B."/>
            <person name="Gohl D.M."/>
        </authorList>
    </citation>
    <scope>NUCLEOTIDE SEQUENCE</scope>
    <source>
        <strain evidence="1">Duluth1</strain>
        <tissue evidence="1">Whole animal</tissue>
    </source>
</reference>
<keyword evidence="2" id="KW-1185">Reference proteome</keyword>
<sequence length="767" mass="87720">MLPLVLTRKNAPPPGGHVFQQTRAIFELIQTIIRKNVLTKVLTRTNAPPPGGHVFQPTETSFVIVQDIIATNLLTKFHDDRKINVASRVLKRFYYSHIQPYEEKCPAPGGHVFQATTNHLTKYNEDQTINANVDAARRTTHDAGRMTDKRRSQKLTMSTLCSDTKEQTCSLQPQKIIRTNDLTKFHAEVLTSIKTIVLTRCYENWTINVTFRVITSLIYPHICQNAPPPCAHINLLTKFQHQTINLDSTVKNTRLIEVITNVLTKFHEDWTINVTCRKNAHTPGGHVFQPTKPIFELVQYIIETNLLTKLHEDGKINVACNVLTRQMPRPWLPYVIGTYVLAKFHEDRTIIWPLGYIIGTKLVTKFREDRTINVTSKKNTPPPGDNVFQPTEFYYSHIKINSPPPGSHFHDDWKINVTLKVLTKKMLRRLVAMTNLLTKFHKDRTMNVDYRVLTIHVFQPMGTICKPIKDIVKTNLLTKFHQDRTINYPLEEKCSAPWRPWFFYPTGTVFKRVQAIIGTNFLTKFYDGRTIHVASKVLTRKNAPPPGGHVFQQTRAFHDDRNINVVSKVLTRQNAPTPCGRFHKNRTINVASRVLTSKNAPPPRAHVFQLNGTIFIIVQDITETNLLTKFHDNRTINVASREKCPAPGGHVFQPTEIIFELIQDSIAKNLMTKFHEDRTINAASRVLTRKNAPPPCGHVFQATVTIFELVQDLVERNHLTEFHEDRTINVASSVLTSQMLTTQDAQRTTDDGQNAITQVNHVHIVLR</sequence>
<name>A0A9D4L3S6_DREPO</name>
<dbReference type="EMBL" id="JAIWYP010000003">
    <property type="protein sequence ID" value="KAH3850092.1"/>
    <property type="molecule type" value="Genomic_DNA"/>
</dbReference>
<dbReference type="AlphaFoldDB" id="A0A9D4L3S6"/>
<accession>A0A9D4L3S6</accession>
<protein>
    <submittedName>
        <fullName evidence="1">Uncharacterized protein</fullName>
    </submittedName>
</protein>
<evidence type="ECO:0000313" key="1">
    <source>
        <dbReference type="EMBL" id="KAH3850092.1"/>
    </source>
</evidence>
<evidence type="ECO:0000313" key="2">
    <source>
        <dbReference type="Proteomes" id="UP000828390"/>
    </source>
</evidence>
<comment type="caution">
    <text evidence="1">The sequence shown here is derived from an EMBL/GenBank/DDBJ whole genome shotgun (WGS) entry which is preliminary data.</text>
</comment>
<organism evidence="1 2">
    <name type="scientific">Dreissena polymorpha</name>
    <name type="common">Zebra mussel</name>
    <name type="synonym">Mytilus polymorpha</name>
    <dbReference type="NCBI Taxonomy" id="45954"/>
    <lineage>
        <taxon>Eukaryota</taxon>
        <taxon>Metazoa</taxon>
        <taxon>Spiralia</taxon>
        <taxon>Lophotrochozoa</taxon>
        <taxon>Mollusca</taxon>
        <taxon>Bivalvia</taxon>
        <taxon>Autobranchia</taxon>
        <taxon>Heteroconchia</taxon>
        <taxon>Euheterodonta</taxon>
        <taxon>Imparidentia</taxon>
        <taxon>Neoheterodontei</taxon>
        <taxon>Myida</taxon>
        <taxon>Dreissenoidea</taxon>
        <taxon>Dreissenidae</taxon>
        <taxon>Dreissena</taxon>
    </lineage>
</organism>
<gene>
    <name evidence="1" type="ORF">DPMN_092498</name>
</gene>
<proteinExistence type="predicted"/>